<dbReference type="OrthoDB" id="294702at2759"/>
<dbReference type="EMBL" id="KN847495">
    <property type="protein sequence ID" value="KIW16094.1"/>
    <property type="molecule type" value="Genomic_DNA"/>
</dbReference>
<dbReference type="HOGENOM" id="CLU_020336_50_1_1"/>
<dbReference type="Gene3D" id="3.40.50.1820">
    <property type="entry name" value="alpha/beta hydrolase"/>
    <property type="match status" value="1"/>
</dbReference>
<dbReference type="Pfam" id="PF00561">
    <property type="entry name" value="Abhydrolase_1"/>
    <property type="match status" value="1"/>
</dbReference>
<dbReference type="PANTHER" id="PTHR43798:SF31">
    <property type="entry name" value="AB HYDROLASE SUPERFAMILY PROTEIN YCLE"/>
    <property type="match status" value="1"/>
</dbReference>
<proteinExistence type="predicted"/>
<evidence type="ECO:0000259" key="2">
    <source>
        <dbReference type="Pfam" id="PF00561"/>
    </source>
</evidence>
<dbReference type="Proteomes" id="UP000053328">
    <property type="component" value="Unassembled WGS sequence"/>
</dbReference>
<name>A0A0D2BXU5_9EURO</name>
<keyword evidence="1" id="KW-0378">Hydrolase</keyword>
<dbReference type="STRING" id="91928.A0A0D2BXU5"/>
<dbReference type="InterPro" id="IPR050266">
    <property type="entry name" value="AB_hydrolase_sf"/>
</dbReference>
<dbReference type="AlphaFoldDB" id="A0A0D2BXU5"/>
<dbReference type="InterPro" id="IPR029058">
    <property type="entry name" value="AB_hydrolase_fold"/>
</dbReference>
<evidence type="ECO:0000313" key="3">
    <source>
        <dbReference type="EMBL" id="KIW16094.1"/>
    </source>
</evidence>
<reference evidence="3 4" key="1">
    <citation type="submission" date="2015-01" db="EMBL/GenBank/DDBJ databases">
        <title>The Genome Sequence of Exophiala spinifera CBS89968.</title>
        <authorList>
            <consortium name="The Broad Institute Genomics Platform"/>
            <person name="Cuomo C."/>
            <person name="de Hoog S."/>
            <person name="Gorbushina A."/>
            <person name="Stielow B."/>
            <person name="Teixiera M."/>
            <person name="Abouelleil A."/>
            <person name="Chapman S.B."/>
            <person name="Priest M."/>
            <person name="Young S.K."/>
            <person name="Wortman J."/>
            <person name="Nusbaum C."/>
            <person name="Birren B."/>
        </authorList>
    </citation>
    <scope>NUCLEOTIDE SEQUENCE [LARGE SCALE GENOMIC DNA]</scope>
    <source>
        <strain evidence="3 4">CBS 89968</strain>
    </source>
</reference>
<dbReference type="SUPFAM" id="SSF53474">
    <property type="entry name" value="alpha/beta-Hydrolases"/>
    <property type="match status" value="1"/>
</dbReference>
<dbReference type="GO" id="GO:0016020">
    <property type="term" value="C:membrane"/>
    <property type="evidence" value="ECO:0007669"/>
    <property type="project" value="TreeGrafter"/>
</dbReference>
<accession>A0A0D2BXU5</accession>
<dbReference type="VEuPathDB" id="FungiDB:PV08_06145"/>
<gene>
    <name evidence="3" type="ORF">PV08_06145</name>
</gene>
<protein>
    <recommendedName>
        <fullName evidence="2">AB hydrolase-1 domain-containing protein</fullName>
    </recommendedName>
</protein>
<dbReference type="InterPro" id="IPR000073">
    <property type="entry name" value="AB_hydrolase_1"/>
</dbReference>
<keyword evidence="4" id="KW-1185">Reference proteome</keyword>
<dbReference type="GO" id="GO:0016787">
    <property type="term" value="F:hydrolase activity"/>
    <property type="evidence" value="ECO:0007669"/>
    <property type="project" value="UniProtKB-KW"/>
</dbReference>
<sequence length="300" mass="32720">MPSGYHEVTPGIEINYTIHEPTTVTPAAKPWIILISGLGDTQGTWFNQVHAFTAAGYTVLTFDNRGVGLSSRARTPGEQWTIGTLAGDVRSLVKALPVPTPYHVLGVSMGGMITQRYALDVVAEGAEAELASVIPACTFATPSTTLVRLTKLIVRIATSMSVAEANRVVAFLCWTPEFFSKPENQGMLDEMDRELDKMDDDVEGMGLSSFLAQLDTAKSFDVREELVRSQLGLKTKVIVIAGEQDILIPTSVSYDLHNAIKGSKWRTVKGGHVCKLECPNEFNKACLDAWEEVESERASQ</sequence>
<dbReference type="RefSeq" id="XP_016236310.1">
    <property type="nucleotide sequence ID" value="XM_016380483.1"/>
</dbReference>
<evidence type="ECO:0000313" key="4">
    <source>
        <dbReference type="Proteomes" id="UP000053328"/>
    </source>
</evidence>
<organism evidence="3 4">
    <name type="scientific">Exophiala spinifera</name>
    <dbReference type="NCBI Taxonomy" id="91928"/>
    <lineage>
        <taxon>Eukaryota</taxon>
        <taxon>Fungi</taxon>
        <taxon>Dikarya</taxon>
        <taxon>Ascomycota</taxon>
        <taxon>Pezizomycotina</taxon>
        <taxon>Eurotiomycetes</taxon>
        <taxon>Chaetothyriomycetidae</taxon>
        <taxon>Chaetothyriales</taxon>
        <taxon>Herpotrichiellaceae</taxon>
        <taxon>Exophiala</taxon>
    </lineage>
</organism>
<dbReference type="PANTHER" id="PTHR43798">
    <property type="entry name" value="MONOACYLGLYCEROL LIPASE"/>
    <property type="match status" value="1"/>
</dbReference>
<feature type="domain" description="AB hydrolase-1" evidence="2">
    <location>
        <begin position="30"/>
        <end position="121"/>
    </location>
</feature>
<evidence type="ECO:0000256" key="1">
    <source>
        <dbReference type="ARBA" id="ARBA00022801"/>
    </source>
</evidence>
<dbReference type="GeneID" id="27333228"/>